<keyword evidence="2" id="KW-0808">Transferase</keyword>
<dbReference type="CDD" id="cd03800">
    <property type="entry name" value="GT4_sucrose_synthase"/>
    <property type="match status" value="1"/>
</dbReference>
<feature type="domain" description="Glycosyltransferase subfamily 4-like N-terminal" evidence="4">
    <location>
        <begin position="28"/>
        <end position="205"/>
    </location>
</feature>
<name>A0A9Q6EKH1_NOSLI</name>
<comment type="caution">
    <text evidence="5">The sequence shown here is derived from an EMBL/GenBank/DDBJ whole genome shotgun (WGS) entry which is preliminary data.</text>
</comment>
<evidence type="ECO:0000313" key="5">
    <source>
        <dbReference type="EMBL" id="PHK02507.1"/>
    </source>
</evidence>
<dbReference type="GeneID" id="57097460"/>
<dbReference type="GO" id="GO:0016787">
    <property type="term" value="F:hydrolase activity"/>
    <property type="evidence" value="ECO:0007669"/>
    <property type="project" value="UniProtKB-KW"/>
</dbReference>
<dbReference type="InterPro" id="IPR028098">
    <property type="entry name" value="Glyco_trans_4-like_N"/>
</dbReference>
<dbReference type="GO" id="GO:0016757">
    <property type="term" value="F:glycosyltransferase activity"/>
    <property type="evidence" value="ECO:0007669"/>
    <property type="project" value="UniProtKB-KW"/>
</dbReference>
<dbReference type="InterPro" id="IPR001296">
    <property type="entry name" value="Glyco_trans_1"/>
</dbReference>
<accession>A0A9Q6EKH1</accession>
<dbReference type="Gene3D" id="3.40.50.2000">
    <property type="entry name" value="Glycogen Phosphorylase B"/>
    <property type="match status" value="2"/>
</dbReference>
<dbReference type="PANTHER" id="PTHR12526">
    <property type="entry name" value="GLYCOSYLTRANSFERASE"/>
    <property type="match status" value="1"/>
</dbReference>
<evidence type="ECO:0000256" key="1">
    <source>
        <dbReference type="ARBA" id="ARBA00022676"/>
    </source>
</evidence>
<gene>
    <name evidence="5" type="ORF">VF08_18415</name>
</gene>
<evidence type="ECO:0000313" key="6">
    <source>
        <dbReference type="Proteomes" id="UP000222310"/>
    </source>
</evidence>
<evidence type="ECO:0000256" key="2">
    <source>
        <dbReference type="ARBA" id="ARBA00022679"/>
    </source>
</evidence>
<organism evidence="5 6">
    <name type="scientific">Nostoc linckia z8</name>
    <dbReference type="NCBI Taxonomy" id="1628746"/>
    <lineage>
        <taxon>Bacteria</taxon>
        <taxon>Bacillati</taxon>
        <taxon>Cyanobacteriota</taxon>
        <taxon>Cyanophyceae</taxon>
        <taxon>Nostocales</taxon>
        <taxon>Nostocaceae</taxon>
        <taxon>Nostoc</taxon>
    </lineage>
</organism>
<dbReference type="AlphaFoldDB" id="A0A9Q6EKH1"/>
<dbReference type="Pfam" id="PF13439">
    <property type="entry name" value="Glyco_transf_4"/>
    <property type="match status" value="1"/>
</dbReference>
<feature type="domain" description="Glycosyl transferase family 1" evidence="3">
    <location>
        <begin position="212"/>
        <end position="388"/>
    </location>
</feature>
<dbReference type="EMBL" id="LAHD01000052">
    <property type="protein sequence ID" value="PHK02507.1"/>
    <property type="molecule type" value="Genomic_DNA"/>
</dbReference>
<dbReference type="SUPFAM" id="SSF53756">
    <property type="entry name" value="UDP-Glycosyltransferase/glycogen phosphorylase"/>
    <property type="match status" value="1"/>
</dbReference>
<evidence type="ECO:0000259" key="3">
    <source>
        <dbReference type="Pfam" id="PF00534"/>
    </source>
</evidence>
<proteinExistence type="predicted"/>
<sequence length="424" mass="46810">MNSTTEKRIALISVHGDPAIEIGKEEAGGQNVYVRYVGEALAQLGWEVDMFTRKVSLEQDSIVQHSENCRTIRLKAGPLEFVPRDDIFGYLPEFVENFLKFQGKNGITYQLVHTNYWLSSWVGMELKKIQGVKQVHTYHSLGAVKYNTIDNIPLIASQRLAVEKEVLETAERIVATSPQEHQHMRSLVSSEGNIDIIPCGTDIQRFGSIKRDAARLELGIDGEAKIVLYVGRFDPRKGIETLVRAVNESQLRESNNLKLIIGGGSTPGNSDGIERDRIEQIVNELGMSDLTVLPGRLSQDILPTYYAAADVCVVPSHYEPFGLVAIEAMASGTPVVASDVGGLQFTVVNEQTGLLAPAQDVGAFANAIDRILLNPQWRDELGKAGRKRVETKFSWDGVANQLGELYKEILGETPKELEPALLTK</sequence>
<protein>
    <submittedName>
        <fullName evidence="5">Glycoside hydrolase</fullName>
    </submittedName>
</protein>
<evidence type="ECO:0000259" key="4">
    <source>
        <dbReference type="Pfam" id="PF13439"/>
    </source>
</evidence>
<dbReference type="Proteomes" id="UP000222310">
    <property type="component" value="Unassembled WGS sequence"/>
</dbReference>
<dbReference type="RefSeq" id="WP_099072752.1">
    <property type="nucleotide sequence ID" value="NZ_LAHD01000052.1"/>
</dbReference>
<keyword evidence="1" id="KW-0328">Glycosyltransferase</keyword>
<dbReference type="Pfam" id="PF00534">
    <property type="entry name" value="Glycos_transf_1"/>
    <property type="match status" value="1"/>
</dbReference>
<dbReference type="PANTHER" id="PTHR12526:SF510">
    <property type="entry name" value="D-INOSITOL 3-PHOSPHATE GLYCOSYLTRANSFERASE"/>
    <property type="match status" value="1"/>
</dbReference>
<keyword evidence="5" id="KW-0378">Hydrolase</keyword>
<reference evidence="5 6" key="1">
    <citation type="submission" date="2015-02" db="EMBL/GenBank/DDBJ databases">
        <title>Nostoc linckia genome annotation.</title>
        <authorList>
            <person name="Zhou Z."/>
        </authorList>
    </citation>
    <scope>NUCLEOTIDE SEQUENCE [LARGE SCALE GENOMIC DNA]</scope>
    <source>
        <strain evidence="6">z8</strain>
    </source>
</reference>